<name>A0A3S5CKR8_9PLAT</name>
<evidence type="ECO:0000256" key="1">
    <source>
        <dbReference type="SAM" id="MobiDB-lite"/>
    </source>
</evidence>
<sequence>MFNSELLGPMENAVDLSDNLVHDKRTCPGVDFDSSDSKPGLIDELSIEITDETDEAMLGAGLDESNSTEGTLPSTRSPSPPMIVETHDFPKPFVPSNEDEGNHSRIFPCRFTVDETSSAADEQSDEAWISSEQIDCMLYLSS</sequence>
<organism evidence="2 3">
    <name type="scientific">Protopolystoma xenopodis</name>
    <dbReference type="NCBI Taxonomy" id="117903"/>
    <lineage>
        <taxon>Eukaryota</taxon>
        <taxon>Metazoa</taxon>
        <taxon>Spiralia</taxon>
        <taxon>Lophotrochozoa</taxon>
        <taxon>Platyhelminthes</taxon>
        <taxon>Monogenea</taxon>
        <taxon>Polyopisthocotylea</taxon>
        <taxon>Polystomatidea</taxon>
        <taxon>Polystomatidae</taxon>
        <taxon>Protopolystoma</taxon>
    </lineage>
</organism>
<accession>A0A3S5CKR8</accession>
<gene>
    <name evidence="2" type="ORF">PXEA_LOCUS9911</name>
</gene>
<evidence type="ECO:0000313" key="2">
    <source>
        <dbReference type="EMBL" id="VEL16471.1"/>
    </source>
</evidence>
<comment type="caution">
    <text evidence="2">The sequence shown here is derived from an EMBL/GenBank/DDBJ whole genome shotgun (WGS) entry which is preliminary data.</text>
</comment>
<proteinExistence type="predicted"/>
<dbReference type="Proteomes" id="UP000784294">
    <property type="component" value="Unassembled WGS sequence"/>
</dbReference>
<feature type="compositionally biased region" description="Polar residues" evidence="1">
    <location>
        <begin position="64"/>
        <end position="77"/>
    </location>
</feature>
<protein>
    <submittedName>
        <fullName evidence="2">Uncharacterized protein</fullName>
    </submittedName>
</protein>
<feature type="region of interest" description="Disordered" evidence="1">
    <location>
        <begin position="59"/>
        <end position="101"/>
    </location>
</feature>
<dbReference type="AlphaFoldDB" id="A0A3S5CKR8"/>
<keyword evidence="3" id="KW-1185">Reference proteome</keyword>
<dbReference type="EMBL" id="CAAALY010028568">
    <property type="protein sequence ID" value="VEL16471.1"/>
    <property type="molecule type" value="Genomic_DNA"/>
</dbReference>
<reference evidence="2" key="1">
    <citation type="submission" date="2018-11" db="EMBL/GenBank/DDBJ databases">
        <authorList>
            <consortium name="Pathogen Informatics"/>
        </authorList>
    </citation>
    <scope>NUCLEOTIDE SEQUENCE</scope>
</reference>
<evidence type="ECO:0000313" key="3">
    <source>
        <dbReference type="Proteomes" id="UP000784294"/>
    </source>
</evidence>